<gene>
    <name evidence="1" type="ORF">CA13_18140</name>
</gene>
<organism evidence="1 2">
    <name type="scientific">Novipirellula herctigrandis</name>
    <dbReference type="NCBI Taxonomy" id="2527986"/>
    <lineage>
        <taxon>Bacteria</taxon>
        <taxon>Pseudomonadati</taxon>
        <taxon>Planctomycetota</taxon>
        <taxon>Planctomycetia</taxon>
        <taxon>Pirellulales</taxon>
        <taxon>Pirellulaceae</taxon>
        <taxon>Novipirellula</taxon>
    </lineage>
</organism>
<sequence>MVGLTADQVRRARLGGAEDTKVNAILEFTSHLIEKRGHVSDDDLAALRSVGVSDGEIAEIVANASLNLFTNYVNHVAQTEIDFPLAEQLSAGEKSDSCGCHDDKCSVA</sequence>
<comment type="caution">
    <text evidence="1">The sequence shown here is derived from an EMBL/GenBank/DDBJ whole genome shotgun (WGS) entry which is preliminary data.</text>
</comment>
<protein>
    <recommendedName>
        <fullName evidence="3">Carboxymuconolactone decarboxylase family protein</fullName>
    </recommendedName>
</protein>
<dbReference type="AlphaFoldDB" id="A0A5C5YZ71"/>
<dbReference type="PANTHER" id="PTHR35446">
    <property type="entry name" value="SI:CH211-175M2.5"/>
    <property type="match status" value="1"/>
</dbReference>
<proteinExistence type="predicted"/>
<dbReference type="SUPFAM" id="SSF69118">
    <property type="entry name" value="AhpD-like"/>
    <property type="match status" value="1"/>
</dbReference>
<dbReference type="EMBL" id="SJPJ01000001">
    <property type="protein sequence ID" value="TWT80398.1"/>
    <property type="molecule type" value="Genomic_DNA"/>
</dbReference>
<dbReference type="InterPro" id="IPR029032">
    <property type="entry name" value="AhpD-like"/>
</dbReference>
<dbReference type="Gene3D" id="1.20.1290.10">
    <property type="entry name" value="AhpD-like"/>
    <property type="match status" value="1"/>
</dbReference>
<evidence type="ECO:0008006" key="3">
    <source>
        <dbReference type="Google" id="ProtNLM"/>
    </source>
</evidence>
<dbReference type="PANTHER" id="PTHR35446:SF3">
    <property type="entry name" value="CMD DOMAIN-CONTAINING PROTEIN"/>
    <property type="match status" value="1"/>
</dbReference>
<name>A0A5C5YZ71_9BACT</name>
<evidence type="ECO:0000313" key="2">
    <source>
        <dbReference type="Proteomes" id="UP000315010"/>
    </source>
</evidence>
<keyword evidence="2" id="KW-1185">Reference proteome</keyword>
<reference evidence="1 2" key="1">
    <citation type="submission" date="2019-02" db="EMBL/GenBank/DDBJ databases">
        <title>Deep-cultivation of Planctomycetes and their phenomic and genomic characterization uncovers novel biology.</title>
        <authorList>
            <person name="Wiegand S."/>
            <person name="Jogler M."/>
            <person name="Boedeker C."/>
            <person name="Pinto D."/>
            <person name="Vollmers J."/>
            <person name="Rivas-Marin E."/>
            <person name="Kohn T."/>
            <person name="Peeters S.H."/>
            <person name="Heuer A."/>
            <person name="Rast P."/>
            <person name="Oberbeckmann S."/>
            <person name="Bunk B."/>
            <person name="Jeske O."/>
            <person name="Meyerdierks A."/>
            <person name="Storesund J.E."/>
            <person name="Kallscheuer N."/>
            <person name="Luecker S."/>
            <person name="Lage O.M."/>
            <person name="Pohl T."/>
            <person name="Merkel B.J."/>
            <person name="Hornburger P."/>
            <person name="Mueller R.-W."/>
            <person name="Bruemmer F."/>
            <person name="Labrenz M."/>
            <person name="Spormann A.M."/>
            <person name="Op Den Camp H."/>
            <person name="Overmann J."/>
            <person name="Amann R."/>
            <person name="Jetten M.S.M."/>
            <person name="Mascher T."/>
            <person name="Medema M.H."/>
            <person name="Devos D.P."/>
            <person name="Kaster A.-K."/>
            <person name="Ovreas L."/>
            <person name="Rohde M."/>
            <person name="Galperin M.Y."/>
            <person name="Jogler C."/>
        </authorList>
    </citation>
    <scope>NUCLEOTIDE SEQUENCE [LARGE SCALE GENOMIC DNA]</scope>
    <source>
        <strain evidence="1 2">CA13</strain>
    </source>
</reference>
<dbReference type="Proteomes" id="UP000315010">
    <property type="component" value="Unassembled WGS sequence"/>
</dbReference>
<evidence type="ECO:0000313" key="1">
    <source>
        <dbReference type="EMBL" id="TWT80398.1"/>
    </source>
</evidence>
<accession>A0A5C5YZ71</accession>